<keyword evidence="1" id="KW-0547">Nucleotide-binding</keyword>
<accession>A0A399T3I5</accession>
<dbReference type="Proteomes" id="UP000265926">
    <property type="component" value="Unassembled WGS sequence"/>
</dbReference>
<keyword evidence="2" id="KW-1185">Reference proteome</keyword>
<organism evidence="1 2">
    <name type="scientific">Maribellus luteus</name>
    <dbReference type="NCBI Taxonomy" id="2305463"/>
    <lineage>
        <taxon>Bacteria</taxon>
        <taxon>Pseudomonadati</taxon>
        <taxon>Bacteroidota</taxon>
        <taxon>Bacteroidia</taxon>
        <taxon>Marinilabiliales</taxon>
        <taxon>Prolixibacteraceae</taxon>
        <taxon>Maribellus</taxon>
    </lineage>
</organism>
<protein>
    <submittedName>
        <fullName evidence="1">ATP-binding protein</fullName>
    </submittedName>
</protein>
<gene>
    <name evidence="1" type="ORF">D1614_09480</name>
</gene>
<name>A0A399T3I5_9BACT</name>
<evidence type="ECO:0000313" key="1">
    <source>
        <dbReference type="EMBL" id="RIJ48751.1"/>
    </source>
</evidence>
<dbReference type="Gene3D" id="3.30.565.10">
    <property type="entry name" value="Histidine kinase-like ATPase, C-terminal domain"/>
    <property type="match status" value="1"/>
</dbReference>
<dbReference type="GO" id="GO:0005524">
    <property type="term" value="F:ATP binding"/>
    <property type="evidence" value="ECO:0007669"/>
    <property type="project" value="UniProtKB-KW"/>
</dbReference>
<dbReference type="AlphaFoldDB" id="A0A399T3I5"/>
<keyword evidence="1" id="KW-0067">ATP-binding</keyword>
<reference evidence="1 2" key="1">
    <citation type="submission" date="2018-08" db="EMBL/GenBank/DDBJ databases">
        <title>Pallidiluteibacterium maritimus gen. nov., sp. nov., isolated from coastal sediment.</title>
        <authorList>
            <person name="Zhou L.Y."/>
        </authorList>
    </citation>
    <scope>NUCLEOTIDE SEQUENCE [LARGE SCALE GENOMIC DNA]</scope>
    <source>
        <strain evidence="1 2">XSD2</strain>
    </source>
</reference>
<dbReference type="OrthoDB" id="2041081at2"/>
<proteinExistence type="predicted"/>
<comment type="caution">
    <text evidence="1">The sequence shown here is derived from an EMBL/GenBank/DDBJ whole genome shotgun (WGS) entry which is preliminary data.</text>
</comment>
<sequence>MEIDIKGKINEKKLAYNNTLLPLYEAVVNSIQAIEEDSATSPGIIEIDIIRSTQQSLDFEGEKGDQLPEIVDFVVTDNGIGFNDENYESFNYAHSTYKKGGKGIGRFTWLRAFKRAEIESRYRENGYWNLRKFSFEPTKKGIEKHSNERVNSTDERYTIVKLKGLKEDYRKWCNSKPEDIAFKIIEHTFIYFLSKDCPRIIINDVDSQLVVNDLFNLFTNGQVKTKPLKIRANKFKLSIVKLLNGKRPDNKIHYCANSREVDYDKIATDIPELDNFLVDEEGNNFSIAVYVEGEYLDENVNEERTSISFNKSEFEFDDQTSQEELRKAITTLIEDEFEGQIQELSSIRINRVKEFVSQHPRYKQLLKYKPDALKRIPSTYSEDKMEIEVFKIQQELELDVKKETTSVLKFIDSEEDLTDFEDSHKELYAKIIEVGNAKLSEYVVHRKLVLDLFDKLLKRKAPERAVHSLIFPLQTFSDELGFEDHNLWMLDEKLAYHKYLASDKSFKQIKPLNSDSPDRPDLLIFNKPFAFSNDDKPYESIVLIEFKRPMRNDYSEKENPIAQINRYAREIINGDVKDKHDREFDFRPNTPIYAYIICDLTKKLKAFAEDAGYKILPDGDGYFSFNDNYNMYVEIMSFDKVLKDSKERNRVLFDKLNLA</sequence>
<evidence type="ECO:0000313" key="2">
    <source>
        <dbReference type="Proteomes" id="UP000265926"/>
    </source>
</evidence>
<dbReference type="InterPro" id="IPR036890">
    <property type="entry name" value="HATPase_C_sf"/>
</dbReference>
<dbReference type="RefSeq" id="WP_119437673.1">
    <property type="nucleotide sequence ID" value="NZ_QWGR01000004.1"/>
</dbReference>
<dbReference type="EMBL" id="QWGR01000004">
    <property type="protein sequence ID" value="RIJ48751.1"/>
    <property type="molecule type" value="Genomic_DNA"/>
</dbReference>
<dbReference type="SUPFAM" id="SSF55874">
    <property type="entry name" value="ATPase domain of HSP90 chaperone/DNA topoisomerase II/histidine kinase"/>
    <property type="match status" value="1"/>
</dbReference>